<name>A0AA40GC65_9HYME</name>
<dbReference type="InterPro" id="IPR016024">
    <property type="entry name" value="ARM-type_fold"/>
</dbReference>
<evidence type="ECO:0000259" key="2">
    <source>
        <dbReference type="Pfam" id="PF20502"/>
    </source>
</evidence>
<dbReference type="EMBL" id="JAHYIQ010000002">
    <property type="protein sequence ID" value="KAK1134920.1"/>
    <property type="molecule type" value="Genomic_DNA"/>
</dbReference>
<feature type="domain" description="DNA-PKcs N-terminal" evidence="1">
    <location>
        <begin position="463"/>
        <end position="716"/>
    </location>
</feature>
<organism evidence="3 4">
    <name type="scientific">Melipona bicolor</name>
    <dbReference type="NCBI Taxonomy" id="60889"/>
    <lineage>
        <taxon>Eukaryota</taxon>
        <taxon>Metazoa</taxon>
        <taxon>Ecdysozoa</taxon>
        <taxon>Arthropoda</taxon>
        <taxon>Hexapoda</taxon>
        <taxon>Insecta</taxon>
        <taxon>Pterygota</taxon>
        <taxon>Neoptera</taxon>
        <taxon>Endopterygota</taxon>
        <taxon>Hymenoptera</taxon>
        <taxon>Apocrita</taxon>
        <taxon>Aculeata</taxon>
        <taxon>Apoidea</taxon>
        <taxon>Anthophila</taxon>
        <taxon>Apidae</taxon>
        <taxon>Melipona</taxon>
    </lineage>
</organism>
<reference evidence="3" key="1">
    <citation type="submission" date="2021-10" db="EMBL/GenBank/DDBJ databases">
        <title>Melipona bicolor Genome sequencing and assembly.</title>
        <authorList>
            <person name="Araujo N.S."/>
            <person name="Arias M.C."/>
        </authorList>
    </citation>
    <scope>NUCLEOTIDE SEQUENCE</scope>
    <source>
        <strain evidence="3">USP_2M_L1-L4_2017</strain>
        <tissue evidence="3">Whole body</tissue>
    </source>
</reference>
<protein>
    <recommendedName>
        <fullName evidence="5">DNA-dependent protein kinase catalytic subunit</fullName>
    </recommendedName>
</protein>
<evidence type="ECO:0000259" key="1">
    <source>
        <dbReference type="Pfam" id="PF20500"/>
    </source>
</evidence>
<dbReference type="Pfam" id="PF20500">
    <property type="entry name" value="DNA-PKcs_N"/>
    <property type="match status" value="2"/>
</dbReference>
<evidence type="ECO:0000313" key="3">
    <source>
        <dbReference type="EMBL" id="KAK1134920.1"/>
    </source>
</evidence>
<dbReference type="InterPro" id="IPR046804">
    <property type="entry name" value="DNA-PKcs_N"/>
</dbReference>
<feature type="domain" description="DNA-dependent protein kinase catalytic subunit CC1/2" evidence="2">
    <location>
        <begin position="845"/>
        <end position="1333"/>
    </location>
</feature>
<accession>A0AA40GC65</accession>
<sequence>MESIKTFMDIFERAVEERNSRNLKEILKDRRYFQNIAKDDCELMLSIVFDEDKGLLSFLNNELNRVKSQKDFDLTIVETFHLLEFIIEQFSDTFVPYIIETKNICQQALLTKCSALIQKAACGTFNKLIASFDNYEIALDETVENFISSFRFDIRERSLLLSVLGTIAKHCPELLTTEQYRIIFLQLRNDFIIQYNPRNISHSIDIFQLYFDAFSNILSKLPENMEEKYYKELYTWVKELSNPKKYSVKKVSMRSAINLLSKHIDLFSNFIYCDYKYWYDLLTNLAQDKNVQCSECGQYALRSFYRIIGKILKNKSSEADKAIFLHFKNHFEEQLKNSHHVNSNILCFIIYGFSQMAAPCKIYFTDNDVKNMFSLIANCAMSLCSSDDLGKVHLESICNYQEALSEIILHISNLSIDQINIITKLSILLIKRFPDFLYNGIAWTCSHTLFVDAELQRGLNNLQERPLCYKNYLSLWLQLLDQNKYSRDFKHSTETVQHVIDSTIHVGIVLIDKLNLNIKTKEDNIFSDAAFSQIAENEADFRTFVNITDLYVDIINSLDTSLFINTMHRFLLKVISKSYKHQLVSGFYKLIHAVSKHICDSSFDEIETETLEILNKYIMNVLNLIPTFSNELLTTCVHLILDVPMLYVEKILNSTVQTFKIALTIGISDFELACKALNTLEKWTNYFGNQVAATFLQEVIPFLEPYLHSEESTVELLQDIIKMERKVIKRIVLKDENTLERFQMRVLLFIASLDTNIILNFIYKRSMDIGATWDKKDLLKYSLTFSDIKLDFHFDKILPRIILLAQNSGDRRTKVLACEVLHTIVSYVLGKTSQQLTSNPDRFVSLYIMLCPALLNLGCDYEEATRKIFYPLVLQLTHWLSSKFMLKSPATIYFLDSLFEGLCNEANSSLREFSGICLAEFTKWSIKQSNNDTISQSNIDEVIYKMTNFALHPSVSKRIAGATAFNHLYTILREDEKTVSIYWLEILYSFVRSLNGCNDPSIINALNHIERVLIAKKNLLNANYHNRRKPYEFEGSTLIDAVNWLLTQCGCLDQCCRTKCMELVVKFSEHVANCDSIKSVINNYINTHGIETFNRIILDELPKIEILSVNNILSLLRSLDCYIWLIKSDLLDIKCLLGNSNSQKEVIFNCARNFIHVINRIKIENKGDDMVILSKEIEYLQTLQCKTILSIFDFIQILLNFDVSKLLFTKEFYVEIIISAFFNFQDNLIPDFFFNKDFFELIAKCILCPQVIGFDFKNLDIAEEIMGNLLQSITYKNNIYNQIKYELSIYVKKHINDFVALDNIISGGKNFNELKQYIRGLSFLDHQNILNQLDNVHNIHIYT</sequence>
<evidence type="ECO:0008006" key="5">
    <source>
        <dbReference type="Google" id="ProtNLM"/>
    </source>
</evidence>
<gene>
    <name evidence="3" type="ORF">K0M31_007686</name>
</gene>
<comment type="caution">
    <text evidence="3">The sequence shown here is derived from an EMBL/GenBank/DDBJ whole genome shotgun (WGS) entry which is preliminary data.</text>
</comment>
<dbReference type="Pfam" id="PF20502">
    <property type="entry name" value="DNAPKcs_CC1-2"/>
    <property type="match status" value="1"/>
</dbReference>
<dbReference type="SUPFAM" id="SSF48371">
    <property type="entry name" value="ARM repeat"/>
    <property type="match status" value="2"/>
</dbReference>
<proteinExistence type="predicted"/>
<dbReference type="Proteomes" id="UP001177670">
    <property type="component" value="Unassembled WGS sequence"/>
</dbReference>
<feature type="domain" description="DNA-PKcs N-terminal" evidence="1">
    <location>
        <begin position="43"/>
        <end position="446"/>
    </location>
</feature>
<keyword evidence="4" id="KW-1185">Reference proteome</keyword>
<dbReference type="InterPro" id="IPR046803">
    <property type="entry name" value="DNAPKcs_CC1-2"/>
</dbReference>
<evidence type="ECO:0000313" key="4">
    <source>
        <dbReference type="Proteomes" id="UP001177670"/>
    </source>
</evidence>